<organism evidence="2 3">
    <name type="scientific">Curvularia kusanoi</name>
    <name type="common">Cochliobolus kusanoi</name>
    <dbReference type="NCBI Taxonomy" id="90978"/>
    <lineage>
        <taxon>Eukaryota</taxon>
        <taxon>Fungi</taxon>
        <taxon>Dikarya</taxon>
        <taxon>Ascomycota</taxon>
        <taxon>Pezizomycotina</taxon>
        <taxon>Dothideomycetes</taxon>
        <taxon>Pleosporomycetidae</taxon>
        <taxon>Pleosporales</taxon>
        <taxon>Pleosporineae</taxon>
        <taxon>Pleosporaceae</taxon>
        <taxon>Curvularia</taxon>
    </lineage>
</organism>
<dbReference type="EMBL" id="SWKU01000028">
    <property type="protein sequence ID" value="KAF2996210.1"/>
    <property type="molecule type" value="Genomic_DNA"/>
</dbReference>
<reference evidence="2" key="1">
    <citation type="submission" date="2019-04" db="EMBL/GenBank/DDBJ databases">
        <title>Sequencing of skin fungus with MAO and IRED activity.</title>
        <authorList>
            <person name="Marsaioli A.J."/>
            <person name="Bonatto J.M.C."/>
            <person name="Reis Junior O."/>
        </authorList>
    </citation>
    <scope>NUCLEOTIDE SEQUENCE</scope>
    <source>
        <strain evidence="2">30M1</strain>
    </source>
</reference>
<dbReference type="Proteomes" id="UP000801428">
    <property type="component" value="Unassembled WGS sequence"/>
</dbReference>
<proteinExistence type="predicted"/>
<dbReference type="AlphaFoldDB" id="A0A9P4T5Y4"/>
<name>A0A9P4T5Y4_CURKU</name>
<sequence>MAPPPAATENGDGQHVQTAPTSGGGVPEEAATSNILSRLLIPGTEAVARQVGLRRWNRYCLESMCFYRKWITYENFLDSEEEVLQGISELERYRTRDALQLHIEVYAELRQLNTLYMYFLGYKPRET</sequence>
<evidence type="ECO:0000256" key="1">
    <source>
        <dbReference type="SAM" id="MobiDB-lite"/>
    </source>
</evidence>
<gene>
    <name evidence="2" type="ORF">E8E13_002058</name>
</gene>
<evidence type="ECO:0000313" key="2">
    <source>
        <dbReference type="EMBL" id="KAF2996210.1"/>
    </source>
</evidence>
<feature type="region of interest" description="Disordered" evidence="1">
    <location>
        <begin position="1"/>
        <end position="29"/>
    </location>
</feature>
<evidence type="ECO:0000313" key="3">
    <source>
        <dbReference type="Proteomes" id="UP000801428"/>
    </source>
</evidence>
<keyword evidence="3" id="KW-1185">Reference proteome</keyword>
<comment type="caution">
    <text evidence="2">The sequence shown here is derived from an EMBL/GenBank/DDBJ whole genome shotgun (WGS) entry which is preliminary data.</text>
</comment>
<accession>A0A9P4T5Y4</accession>
<protein>
    <submittedName>
        <fullName evidence="2">Uncharacterized protein</fullName>
    </submittedName>
</protein>